<dbReference type="CDD" id="cd02440">
    <property type="entry name" value="AdoMet_MTases"/>
    <property type="match status" value="1"/>
</dbReference>
<dbReference type="GO" id="GO:0008757">
    <property type="term" value="F:S-adenosylmethionine-dependent methyltransferase activity"/>
    <property type="evidence" value="ECO:0007669"/>
    <property type="project" value="TreeGrafter"/>
</dbReference>
<name>C7NHV4_KYTSD</name>
<evidence type="ECO:0000256" key="3">
    <source>
        <dbReference type="ARBA" id="ARBA00022691"/>
    </source>
</evidence>
<dbReference type="RefSeq" id="WP_015779406.1">
    <property type="nucleotide sequence ID" value="NC_013169.1"/>
</dbReference>
<dbReference type="PANTHER" id="PTHR10509">
    <property type="entry name" value="O-METHYLTRANSFERASE-RELATED"/>
    <property type="match status" value="1"/>
</dbReference>
<dbReference type="HOGENOM" id="CLU_067676_8_0_11"/>
<dbReference type="Proteomes" id="UP000006666">
    <property type="component" value="Chromosome"/>
</dbReference>
<keyword evidence="5" id="KW-1185">Reference proteome</keyword>
<reference evidence="4 5" key="1">
    <citation type="journal article" date="2009" name="Stand. Genomic Sci.">
        <title>Complete genome sequence of Kytococcus sedentarius type strain (541).</title>
        <authorList>
            <person name="Sims D."/>
            <person name="Brettin T."/>
            <person name="Detter J.C."/>
            <person name="Han C."/>
            <person name="Lapidus A."/>
            <person name="Copeland A."/>
            <person name="Glavina Del Rio T."/>
            <person name="Nolan M."/>
            <person name="Chen F."/>
            <person name="Lucas S."/>
            <person name="Tice H."/>
            <person name="Cheng J.F."/>
            <person name="Bruce D."/>
            <person name="Goodwin L."/>
            <person name="Pitluck S."/>
            <person name="Ovchinnikova G."/>
            <person name="Pati A."/>
            <person name="Ivanova N."/>
            <person name="Mavrommatis K."/>
            <person name="Chen A."/>
            <person name="Palaniappan K."/>
            <person name="D'haeseleer P."/>
            <person name="Chain P."/>
            <person name="Bristow J."/>
            <person name="Eisen J.A."/>
            <person name="Markowitz V."/>
            <person name="Hugenholtz P."/>
            <person name="Schneider S."/>
            <person name="Goker M."/>
            <person name="Pukall R."/>
            <person name="Kyrpides N.C."/>
            <person name="Klenk H.P."/>
        </authorList>
    </citation>
    <scope>NUCLEOTIDE SEQUENCE [LARGE SCALE GENOMIC DNA]</scope>
    <source>
        <strain evidence="5">ATCC 14392 / DSM 20547 / JCM 11482 / CCUG 33030 / NBRC 15357 / NCTC 11040 / CCM 314 / 541</strain>
    </source>
</reference>
<dbReference type="Pfam" id="PF01596">
    <property type="entry name" value="Methyltransf_3"/>
    <property type="match status" value="1"/>
</dbReference>
<accession>C7NHV4</accession>
<evidence type="ECO:0000256" key="1">
    <source>
        <dbReference type="ARBA" id="ARBA00022603"/>
    </source>
</evidence>
<dbReference type="KEGG" id="kse:Ksed_14350"/>
<dbReference type="AlphaFoldDB" id="C7NHV4"/>
<dbReference type="GO" id="GO:0032259">
    <property type="term" value="P:methylation"/>
    <property type="evidence" value="ECO:0007669"/>
    <property type="project" value="UniProtKB-KW"/>
</dbReference>
<dbReference type="PROSITE" id="PS51682">
    <property type="entry name" value="SAM_OMT_I"/>
    <property type="match status" value="1"/>
</dbReference>
<evidence type="ECO:0000313" key="5">
    <source>
        <dbReference type="Proteomes" id="UP000006666"/>
    </source>
</evidence>
<keyword evidence="2" id="KW-0808">Transferase</keyword>
<sequence length="229" mass="23949">MTHVTNIPGAEAVDRYLIETLTPEDEALTAAQERATAAGLPDIAMAPNQAALVALLARMVGARRILEVGTLAGYTAIHLARAVGEQGRVVTLEIDAAHAAVARENLRAAGVAERVEVVEGPARDAVTRLVEDGAEPFDLVLIDADKPSNPDYLEAALRLTRPGAVIVVDNVVRGGRVADSASQDASVVGTRRVLEMVAAEPRLEATAVQTVGIKGWDGLTVCRVVDPAA</sequence>
<evidence type="ECO:0000256" key="2">
    <source>
        <dbReference type="ARBA" id="ARBA00022679"/>
    </source>
</evidence>
<dbReference type="EMBL" id="CP001686">
    <property type="protein sequence ID" value="ACV06461.1"/>
    <property type="molecule type" value="Genomic_DNA"/>
</dbReference>
<dbReference type="STRING" id="478801.Ksed_14350"/>
<dbReference type="InterPro" id="IPR002935">
    <property type="entry name" value="SAM_O-MeTrfase"/>
</dbReference>
<dbReference type="SUPFAM" id="SSF53335">
    <property type="entry name" value="S-adenosyl-L-methionine-dependent methyltransferases"/>
    <property type="match status" value="1"/>
</dbReference>
<dbReference type="InterPro" id="IPR029063">
    <property type="entry name" value="SAM-dependent_MTases_sf"/>
</dbReference>
<evidence type="ECO:0000313" key="4">
    <source>
        <dbReference type="EMBL" id="ACV06461.1"/>
    </source>
</evidence>
<keyword evidence="3" id="KW-0949">S-adenosyl-L-methionine</keyword>
<proteinExistence type="predicted"/>
<dbReference type="InterPro" id="IPR050362">
    <property type="entry name" value="Cation-dep_OMT"/>
</dbReference>
<dbReference type="eggNOG" id="COG4122">
    <property type="taxonomic scope" value="Bacteria"/>
</dbReference>
<organism evidence="4 5">
    <name type="scientific">Kytococcus sedentarius (strain ATCC 14392 / DSM 20547 / JCM 11482 / CCUG 33030 / NBRC 15357 / NCTC 11040 / CCM 314 / 541)</name>
    <name type="common">Micrococcus sedentarius</name>
    <dbReference type="NCBI Taxonomy" id="478801"/>
    <lineage>
        <taxon>Bacteria</taxon>
        <taxon>Bacillati</taxon>
        <taxon>Actinomycetota</taxon>
        <taxon>Actinomycetes</taxon>
        <taxon>Micrococcales</taxon>
        <taxon>Kytococcaceae</taxon>
        <taxon>Kytococcus</taxon>
    </lineage>
</organism>
<dbReference type="Gene3D" id="3.40.50.150">
    <property type="entry name" value="Vaccinia Virus protein VP39"/>
    <property type="match status" value="1"/>
</dbReference>
<protein>
    <submittedName>
        <fullName evidence="4">Predicted O-methyltransferase</fullName>
    </submittedName>
</protein>
<keyword evidence="1" id="KW-0489">Methyltransferase</keyword>
<dbReference type="PANTHER" id="PTHR10509:SF14">
    <property type="entry name" value="CAFFEOYL-COA O-METHYLTRANSFERASE 3-RELATED"/>
    <property type="match status" value="1"/>
</dbReference>
<dbReference type="GO" id="GO:0008171">
    <property type="term" value="F:O-methyltransferase activity"/>
    <property type="evidence" value="ECO:0007669"/>
    <property type="project" value="InterPro"/>
</dbReference>
<gene>
    <name evidence="4" type="ordered locus">Ksed_14350</name>
</gene>